<organism evidence="11 12">
    <name type="scientific">Papilio machaon</name>
    <name type="common">Old World swallowtail butterfly</name>
    <dbReference type="NCBI Taxonomy" id="76193"/>
    <lineage>
        <taxon>Eukaryota</taxon>
        <taxon>Metazoa</taxon>
        <taxon>Ecdysozoa</taxon>
        <taxon>Arthropoda</taxon>
        <taxon>Hexapoda</taxon>
        <taxon>Insecta</taxon>
        <taxon>Pterygota</taxon>
        <taxon>Neoptera</taxon>
        <taxon>Endopterygota</taxon>
        <taxon>Lepidoptera</taxon>
        <taxon>Glossata</taxon>
        <taxon>Ditrysia</taxon>
        <taxon>Papilionoidea</taxon>
        <taxon>Papilionidae</taxon>
        <taxon>Papilioninae</taxon>
        <taxon>Papilio</taxon>
    </lineage>
</organism>
<evidence type="ECO:0000256" key="8">
    <source>
        <dbReference type="ARBA" id="ARBA00023242"/>
    </source>
</evidence>
<keyword evidence="3" id="KW-0813">Transport</keyword>
<dbReference type="AlphaFoldDB" id="A0A0N1II04"/>
<evidence type="ECO:0000256" key="1">
    <source>
        <dbReference type="ARBA" id="ARBA00004567"/>
    </source>
</evidence>
<dbReference type="GO" id="GO:0044613">
    <property type="term" value="C:nuclear pore central transport channel"/>
    <property type="evidence" value="ECO:0007669"/>
    <property type="project" value="TreeGrafter"/>
</dbReference>
<dbReference type="Proteomes" id="UP000053240">
    <property type="component" value="Unassembled WGS sequence"/>
</dbReference>
<evidence type="ECO:0000313" key="11">
    <source>
        <dbReference type="EMBL" id="KPJ21208.1"/>
    </source>
</evidence>
<dbReference type="Pfam" id="PF05064">
    <property type="entry name" value="Nsp1_C"/>
    <property type="match status" value="1"/>
</dbReference>
<keyword evidence="12" id="KW-1185">Reference proteome</keyword>
<dbReference type="PANTHER" id="PTHR12084:SF0">
    <property type="entry name" value="NUCLEAR PORE GLYCOPROTEIN P62"/>
    <property type="match status" value="1"/>
</dbReference>
<keyword evidence="8" id="KW-0539">Nucleus</keyword>
<evidence type="ECO:0000259" key="10">
    <source>
        <dbReference type="Pfam" id="PF05064"/>
    </source>
</evidence>
<dbReference type="STRING" id="76193.A0A0N1II04"/>
<dbReference type="GO" id="GO:0051028">
    <property type="term" value="P:mRNA transport"/>
    <property type="evidence" value="ECO:0007669"/>
    <property type="project" value="UniProtKB-KW"/>
</dbReference>
<dbReference type="PANTHER" id="PTHR12084">
    <property type="entry name" value="NUCLEAR PORE GLYCOPROTEIN P62-RELATED"/>
    <property type="match status" value="1"/>
</dbReference>
<dbReference type="GO" id="GO:0006405">
    <property type="term" value="P:RNA export from nucleus"/>
    <property type="evidence" value="ECO:0007669"/>
    <property type="project" value="TreeGrafter"/>
</dbReference>
<dbReference type="GO" id="GO:0017056">
    <property type="term" value="F:structural constituent of nuclear pore"/>
    <property type="evidence" value="ECO:0007669"/>
    <property type="project" value="InterPro"/>
</dbReference>
<comment type="caution">
    <text evidence="11">The sequence shown here is derived from an EMBL/GenBank/DDBJ whole genome shotgun (WGS) entry which is preliminary data.</text>
</comment>
<feature type="coiled-coil region" evidence="9">
    <location>
        <begin position="19"/>
        <end position="46"/>
    </location>
</feature>
<name>A0A0N1II04_PAPMA</name>
<evidence type="ECO:0000256" key="5">
    <source>
        <dbReference type="ARBA" id="ARBA00022927"/>
    </source>
</evidence>
<keyword evidence="9" id="KW-0175">Coiled coil</keyword>
<dbReference type="InParanoid" id="A0A0N1II04"/>
<protein>
    <submittedName>
        <fullName evidence="11">Nuclear pore glycoprotein p62</fullName>
    </submittedName>
</protein>
<evidence type="ECO:0000256" key="3">
    <source>
        <dbReference type="ARBA" id="ARBA00022448"/>
    </source>
</evidence>
<reference evidence="11 12" key="1">
    <citation type="journal article" date="2015" name="Nat. Commun.">
        <title>Outbred genome sequencing and CRISPR/Cas9 gene editing in butterflies.</title>
        <authorList>
            <person name="Li X."/>
            <person name="Fan D."/>
            <person name="Zhang W."/>
            <person name="Liu G."/>
            <person name="Zhang L."/>
            <person name="Zhao L."/>
            <person name="Fang X."/>
            <person name="Chen L."/>
            <person name="Dong Y."/>
            <person name="Chen Y."/>
            <person name="Ding Y."/>
            <person name="Zhao R."/>
            <person name="Feng M."/>
            <person name="Zhu Y."/>
            <person name="Feng Y."/>
            <person name="Jiang X."/>
            <person name="Zhu D."/>
            <person name="Xiang H."/>
            <person name="Feng X."/>
            <person name="Li S."/>
            <person name="Wang J."/>
            <person name="Zhang G."/>
            <person name="Kronforst M.R."/>
            <person name="Wang W."/>
        </authorList>
    </citation>
    <scope>NUCLEOTIDE SEQUENCE [LARGE SCALE GENOMIC DNA]</scope>
    <source>
        <strain evidence="11">Ya'a_city_454_Pm</strain>
        <tissue evidence="11">Whole body</tissue>
    </source>
</reference>
<dbReference type="GO" id="GO:0006606">
    <property type="term" value="P:protein import into nucleus"/>
    <property type="evidence" value="ECO:0007669"/>
    <property type="project" value="TreeGrafter"/>
</dbReference>
<dbReference type="InterPro" id="IPR026010">
    <property type="entry name" value="NSP1/NUP62"/>
</dbReference>
<evidence type="ECO:0000256" key="9">
    <source>
        <dbReference type="SAM" id="Coils"/>
    </source>
</evidence>
<sequence length="122" mass="14318">MSIGSGRFAKYSVRYCSYIVELNDTIQSVKNEQQSLEHELDFVVAQQRELQEMLAPLERTLLADNDRLRDPEREHMYTLAENLDTQLRQMSEDLKEVIEHLNETNRSQDTNDPVSISFTSYF</sequence>
<feature type="coiled-coil region" evidence="9">
    <location>
        <begin position="80"/>
        <end position="107"/>
    </location>
</feature>
<gene>
    <name evidence="11" type="ORF">RR48_00465</name>
</gene>
<keyword evidence="6" id="KW-0811">Translocation</keyword>
<dbReference type="GO" id="GO:0005543">
    <property type="term" value="F:phospholipid binding"/>
    <property type="evidence" value="ECO:0007669"/>
    <property type="project" value="TreeGrafter"/>
</dbReference>
<dbReference type="EMBL" id="LADJ01030629">
    <property type="protein sequence ID" value="KPJ21208.1"/>
    <property type="molecule type" value="Genomic_DNA"/>
</dbReference>
<comment type="similarity">
    <text evidence="2">Belongs to the nucleoporin NSP1/NUP62 family.</text>
</comment>
<comment type="subcellular location">
    <subcellularLocation>
        <location evidence="1">Nucleus</location>
        <location evidence="1">Nuclear pore complex</location>
    </subcellularLocation>
</comment>
<keyword evidence="5" id="KW-0653">Protein transport</keyword>
<accession>A0A0N1II04</accession>
<evidence type="ECO:0000256" key="6">
    <source>
        <dbReference type="ARBA" id="ARBA00023010"/>
    </source>
</evidence>
<evidence type="ECO:0000256" key="7">
    <source>
        <dbReference type="ARBA" id="ARBA00023132"/>
    </source>
</evidence>
<keyword evidence="7" id="KW-0906">Nuclear pore complex</keyword>
<proteinExistence type="inferred from homology"/>
<evidence type="ECO:0000256" key="2">
    <source>
        <dbReference type="ARBA" id="ARBA00005911"/>
    </source>
</evidence>
<evidence type="ECO:0000313" key="12">
    <source>
        <dbReference type="Proteomes" id="UP000053240"/>
    </source>
</evidence>
<keyword evidence="4" id="KW-0509">mRNA transport</keyword>
<dbReference type="Gene3D" id="1.20.5.170">
    <property type="match status" value="1"/>
</dbReference>
<evidence type="ECO:0000256" key="4">
    <source>
        <dbReference type="ARBA" id="ARBA00022816"/>
    </source>
</evidence>
<feature type="domain" description="Nucleoporin NSP1-like C-terminal" evidence="10">
    <location>
        <begin position="18"/>
        <end position="62"/>
    </location>
</feature>
<dbReference type="InterPro" id="IPR007758">
    <property type="entry name" value="Nucleoporin_NSP1_C"/>
</dbReference>